<protein>
    <recommendedName>
        <fullName evidence="5">Transport permease protein</fullName>
    </recommendedName>
</protein>
<dbReference type="GO" id="GO:0140359">
    <property type="term" value="F:ABC-type transporter activity"/>
    <property type="evidence" value="ECO:0007669"/>
    <property type="project" value="InterPro"/>
</dbReference>
<reference evidence="7" key="1">
    <citation type="submission" date="2020-07" db="EMBL/GenBank/DDBJ databases">
        <title>Genomic analysis of a strain of Sedimentibacter Hydroxybenzoicus DSM7310.</title>
        <authorList>
            <person name="Ma S."/>
        </authorList>
    </citation>
    <scope>NUCLEOTIDE SEQUENCE</scope>
    <source>
        <strain evidence="7">DSM 7310</strain>
    </source>
</reference>
<evidence type="ECO:0000256" key="5">
    <source>
        <dbReference type="RuleBase" id="RU361157"/>
    </source>
</evidence>
<keyword evidence="2 5" id="KW-0812">Transmembrane</keyword>
<evidence type="ECO:0000256" key="2">
    <source>
        <dbReference type="ARBA" id="ARBA00022692"/>
    </source>
</evidence>
<sequence>MEIVTVLWREYLFFKRRIGRITSSAVMSPVLYLIAFGWGLGKDVVVEGATYMHFLIPGLIAMTTMNTGFNAVSTRIITSKLYERSFEYYLTSPISMPLMSFGYILSGALRGIYASILIILVSLLFGVIIEISLYFLVICFLNSFVFSALGYAAALSIESHYDMGRFNTYIMTPMSFLCGTFFSLENLPGAVKSIVGILPLSHASTSLRSIVLEGRFSYSSILVLTAYALLLYIISVYMSYREMK</sequence>
<evidence type="ECO:0000313" key="8">
    <source>
        <dbReference type="Proteomes" id="UP000611629"/>
    </source>
</evidence>
<dbReference type="PANTHER" id="PTHR43332">
    <property type="entry name" value="INNER MEMBRANE TRANSPORT PERMEASE YADH-RELATED"/>
    <property type="match status" value="1"/>
</dbReference>
<comment type="similarity">
    <text evidence="5">Belongs to the ABC-2 integral membrane protein family.</text>
</comment>
<name>A0A974BKV4_SEDHY</name>
<feature type="transmembrane region" description="Helical" evidence="5">
    <location>
        <begin position="52"/>
        <end position="77"/>
    </location>
</feature>
<keyword evidence="5" id="KW-0813">Transport</keyword>
<feature type="transmembrane region" description="Helical" evidence="5">
    <location>
        <begin position="21"/>
        <end position="40"/>
    </location>
</feature>
<dbReference type="Proteomes" id="UP000611629">
    <property type="component" value="Unassembled WGS sequence"/>
</dbReference>
<dbReference type="PROSITE" id="PS51012">
    <property type="entry name" value="ABC_TM2"/>
    <property type="match status" value="1"/>
</dbReference>
<comment type="caution">
    <text evidence="5">Lacks conserved residue(s) required for the propagation of feature annotation.</text>
</comment>
<dbReference type="GO" id="GO:0043190">
    <property type="term" value="C:ATP-binding cassette (ABC) transporter complex"/>
    <property type="evidence" value="ECO:0007669"/>
    <property type="project" value="InterPro"/>
</dbReference>
<accession>A0A974BKV4</accession>
<evidence type="ECO:0000256" key="4">
    <source>
        <dbReference type="ARBA" id="ARBA00023136"/>
    </source>
</evidence>
<dbReference type="EMBL" id="JACBNQ010000016">
    <property type="protein sequence ID" value="NYB75034.1"/>
    <property type="molecule type" value="Genomic_DNA"/>
</dbReference>
<keyword evidence="8" id="KW-1185">Reference proteome</keyword>
<dbReference type="PIRSF" id="PIRSF006648">
    <property type="entry name" value="DrrB"/>
    <property type="match status" value="1"/>
</dbReference>
<feature type="transmembrane region" description="Helical" evidence="5">
    <location>
        <begin position="131"/>
        <end position="154"/>
    </location>
</feature>
<dbReference type="InterPro" id="IPR000412">
    <property type="entry name" value="ABC_2_transport"/>
</dbReference>
<organism evidence="7 8">
    <name type="scientific">Sedimentibacter hydroxybenzoicus DSM 7310</name>
    <dbReference type="NCBI Taxonomy" id="1123245"/>
    <lineage>
        <taxon>Bacteria</taxon>
        <taxon>Bacillati</taxon>
        <taxon>Bacillota</taxon>
        <taxon>Tissierellia</taxon>
        <taxon>Sedimentibacter</taxon>
    </lineage>
</organism>
<comment type="subcellular location">
    <subcellularLocation>
        <location evidence="5">Cell membrane</location>
        <topology evidence="5">Multi-pass membrane protein</topology>
    </subcellularLocation>
    <subcellularLocation>
        <location evidence="1">Membrane</location>
        <topology evidence="1">Multi-pass membrane protein</topology>
    </subcellularLocation>
</comment>
<dbReference type="AlphaFoldDB" id="A0A974BKV4"/>
<evidence type="ECO:0000313" key="7">
    <source>
        <dbReference type="EMBL" id="NYB75034.1"/>
    </source>
</evidence>
<keyword evidence="3 5" id="KW-1133">Transmembrane helix</keyword>
<comment type="caution">
    <text evidence="7">The sequence shown here is derived from an EMBL/GenBank/DDBJ whole genome shotgun (WGS) entry which is preliminary data.</text>
</comment>
<dbReference type="Pfam" id="PF01061">
    <property type="entry name" value="ABC2_membrane"/>
    <property type="match status" value="1"/>
</dbReference>
<dbReference type="RefSeq" id="WP_179238780.1">
    <property type="nucleotide sequence ID" value="NZ_JACBNQ010000016.1"/>
</dbReference>
<keyword evidence="4 5" id="KW-0472">Membrane</keyword>
<dbReference type="PANTHER" id="PTHR43332:SF2">
    <property type="entry name" value="INNER MEMBRANE TRANSPORT PERMEASE YADH"/>
    <property type="match status" value="1"/>
</dbReference>
<keyword evidence="5" id="KW-1003">Cell membrane</keyword>
<proteinExistence type="inferred from homology"/>
<evidence type="ECO:0000256" key="3">
    <source>
        <dbReference type="ARBA" id="ARBA00022989"/>
    </source>
</evidence>
<dbReference type="PRINTS" id="PR00164">
    <property type="entry name" value="ABC2TRNSPORT"/>
</dbReference>
<evidence type="ECO:0000259" key="6">
    <source>
        <dbReference type="PROSITE" id="PS51012"/>
    </source>
</evidence>
<gene>
    <name evidence="7" type="ORF">HZF24_12875</name>
</gene>
<dbReference type="InterPro" id="IPR047817">
    <property type="entry name" value="ABC2_TM_bact-type"/>
</dbReference>
<evidence type="ECO:0000256" key="1">
    <source>
        <dbReference type="ARBA" id="ARBA00004141"/>
    </source>
</evidence>
<dbReference type="InterPro" id="IPR052522">
    <property type="entry name" value="ABC-2_transport_permease"/>
</dbReference>
<feature type="transmembrane region" description="Helical" evidence="5">
    <location>
        <begin position="98"/>
        <end position="125"/>
    </location>
</feature>
<feature type="domain" description="ABC transmembrane type-2" evidence="6">
    <location>
        <begin position="20"/>
        <end position="242"/>
    </location>
</feature>
<dbReference type="InterPro" id="IPR013525">
    <property type="entry name" value="ABC2_TM"/>
</dbReference>
<feature type="transmembrane region" description="Helical" evidence="5">
    <location>
        <begin position="216"/>
        <end position="240"/>
    </location>
</feature>